<evidence type="ECO:0000256" key="2">
    <source>
        <dbReference type="SAM" id="Phobius"/>
    </source>
</evidence>
<evidence type="ECO:0000256" key="1">
    <source>
        <dbReference type="SAM" id="MobiDB-lite"/>
    </source>
</evidence>
<dbReference type="EMBL" id="BONZ01000093">
    <property type="protein sequence ID" value="GIH20293.1"/>
    <property type="molecule type" value="Genomic_DNA"/>
</dbReference>
<reference evidence="3" key="1">
    <citation type="submission" date="2021-01" db="EMBL/GenBank/DDBJ databases">
        <title>Whole genome shotgun sequence of Rugosimonospora africana NBRC 104875.</title>
        <authorList>
            <person name="Komaki H."/>
            <person name="Tamura T."/>
        </authorList>
    </citation>
    <scope>NUCLEOTIDE SEQUENCE</scope>
    <source>
        <strain evidence="3">NBRC 104875</strain>
    </source>
</reference>
<protein>
    <submittedName>
        <fullName evidence="3">Uncharacterized protein</fullName>
    </submittedName>
</protein>
<dbReference type="Proteomes" id="UP000642748">
    <property type="component" value="Unassembled WGS sequence"/>
</dbReference>
<keyword evidence="4" id="KW-1185">Reference proteome</keyword>
<feature type="compositionally biased region" description="Low complexity" evidence="1">
    <location>
        <begin position="66"/>
        <end position="97"/>
    </location>
</feature>
<feature type="compositionally biased region" description="Low complexity" evidence="1">
    <location>
        <begin position="19"/>
        <end position="50"/>
    </location>
</feature>
<name>A0A8J3VW30_9ACTN</name>
<comment type="caution">
    <text evidence="3">The sequence shown here is derived from an EMBL/GenBank/DDBJ whole genome shotgun (WGS) entry which is preliminary data.</text>
</comment>
<accession>A0A8J3VW30</accession>
<feature type="compositionally biased region" description="Polar residues" evidence="1">
    <location>
        <begin position="51"/>
        <end position="65"/>
    </location>
</feature>
<evidence type="ECO:0000313" key="3">
    <source>
        <dbReference type="EMBL" id="GIH20293.1"/>
    </source>
</evidence>
<feature type="transmembrane region" description="Helical" evidence="2">
    <location>
        <begin position="111"/>
        <end position="131"/>
    </location>
</feature>
<feature type="region of interest" description="Disordered" evidence="1">
    <location>
        <begin position="1"/>
        <end position="104"/>
    </location>
</feature>
<keyword evidence="2" id="KW-0812">Transmembrane</keyword>
<gene>
    <name evidence="3" type="ORF">Raf01_84650</name>
</gene>
<dbReference type="AlphaFoldDB" id="A0A8J3VW30"/>
<organism evidence="3 4">
    <name type="scientific">Rugosimonospora africana</name>
    <dbReference type="NCBI Taxonomy" id="556532"/>
    <lineage>
        <taxon>Bacteria</taxon>
        <taxon>Bacillati</taxon>
        <taxon>Actinomycetota</taxon>
        <taxon>Actinomycetes</taxon>
        <taxon>Micromonosporales</taxon>
        <taxon>Micromonosporaceae</taxon>
        <taxon>Rugosimonospora</taxon>
    </lineage>
</organism>
<evidence type="ECO:0000313" key="4">
    <source>
        <dbReference type="Proteomes" id="UP000642748"/>
    </source>
</evidence>
<proteinExistence type="predicted"/>
<keyword evidence="2" id="KW-1133">Transmembrane helix</keyword>
<sequence length="239" mass="26268">MNSPYPSQPPGDQGYPPSAGYQQGGYPPAGYQQPSGQQQPGYPQAGYQQANYEQPNYEQPNYDQSGYQQQGYQQPGYQQPYQQQGYPQQPGYPQQGYQQGGYPPGGYQGGGGAAIAVTTKFFVMAFMLFFFKPKIFVDGREIGAAIWGRNTIPVAPGQHQVHVHVPYFLPSQIGKSDVVVNVAPGQTAELEYKTPLWVFAQGSLGPPPQSYNGKWLYWVMGAVLLVLILCCCGTELLNH</sequence>
<dbReference type="RefSeq" id="WP_239134392.1">
    <property type="nucleotide sequence ID" value="NZ_BONZ01000093.1"/>
</dbReference>
<feature type="transmembrane region" description="Helical" evidence="2">
    <location>
        <begin position="215"/>
        <end position="237"/>
    </location>
</feature>
<keyword evidence="2" id="KW-0472">Membrane</keyword>